<evidence type="ECO:0000313" key="1">
    <source>
        <dbReference type="EMBL" id="KIU27167.1"/>
    </source>
</evidence>
<protein>
    <submittedName>
        <fullName evidence="1">Uncharacterized protein</fullName>
    </submittedName>
</protein>
<organism evidence="1 2">
    <name type="scientific">Sphingomonas melonis</name>
    <dbReference type="NCBI Taxonomy" id="152682"/>
    <lineage>
        <taxon>Bacteria</taxon>
        <taxon>Pseudomonadati</taxon>
        <taxon>Pseudomonadota</taxon>
        <taxon>Alphaproteobacteria</taxon>
        <taxon>Sphingomonadales</taxon>
        <taxon>Sphingomonadaceae</taxon>
        <taxon>Sphingomonas</taxon>
    </lineage>
</organism>
<dbReference type="EMBL" id="JXTP01000052">
    <property type="protein sequence ID" value="KIU27167.1"/>
    <property type="molecule type" value="Genomic_DNA"/>
</dbReference>
<dbReference type="Proteomes" id="UP000033203">
    <property type="component" value="Unassembled WGS sequence"/>
</dbReference>
<reference evidence="1 2" key="1">
    <citation type="submission" date="2015-01" db="EMBL/GenBank/DDBJ databases">
        <title>Genome of Sphingomonas taxi strain 30a.</title>
        <authorList>
            <person name="Eevers N."/>
            <person name="Van Hamme J."/>
            <person name="Bottos E."/>
            <person name="Weyens N."/>
            <person name="Vangronsveld J."/>
        </authorList>
    </citation>
    <scope>NUCLEOTIDE SEQUENCE [LARGE SCALE GENOMIC DNA]</scope>
    <source>
        <strain evidence="1 2">30a</strain>
    </source>
</reference>
<dbReference type="PATRIC" id="fig|1549858.7.peg.3636"/>
<dbReference type="AlphaFoldDB" id="A0A0D1M924"/>
<comment type="caution">
    <text evidence="1">The sequence shown here is derived from an EMBL/GenBank/DDBJ whole genome shotgun (WGS) entry which is preliminary data.</text>
</comment>
<accession>A0A0D1M924</accession>
<gene>
    <name evidence="1" type="ORF">SR41_11050</name>
</gene>
<name>A0A0D1M924_9SPHN</name>
<proteinExistence type="predicted"/>
<sequence length="75" mass="8357">MEDDDPAVAWVNCARHHPPMTQDEDYERHALEFADKLATMTDAEVRAAYLASDAEADDPWQSALAAELQARAIDI</sequence>
<evidence type="ECO:0000313" key="2">
    <source>
        <dbReference type="Proteomes" id="UP000033203"/>
    </source>
</evidence>